<protein>
    <submittedName>
        <fullName evidence="16">TonB-dependent receptor</fullName>
    </submittedName>
</protein>
<dbReference type="PATRIC" id="fig|1183438.3.peg.2818"/>
<dbReference type="GO" id="GO:0009279">
    <property type="term" value="C:cell outer membrane"/>
    <property type="evidence" value="ECO:0007669"/>
    <property type="project" value="UniProtKB-SubCell"/>
</dbReference>
<dbReference type="STRING" id="1183438.GKIL_2860"/>
<feature type="region of interest" description="Disordered" evidence="12">
    <location>
        <begin position="102"/>
        <end position="144"/>
    </location>
</feature>
<evidence type="ECO:0000256" key="10">
    <source>
        <dbReference type="PROSITE-ProRule" id="PRU01360"/>
    </source>
</evidence>
<evidence type="ECO:0000259" key="15">
    <source>
        <dbReference type="Pfam" id="PF07715"/>
    </source>
</evidence>
<keyword evidence="4 10" id="KW-0812">Transmembrane</keyword>
<evidence type="ECO:0000256" key="5">
    <source>
        <dbReference type="ARBA" id="ARBA00022729"/>
    </source>
</evidence>
<evidence type="ECO:0000313" key="16">
    <source>
        <dbReference type="EMBL" id="AGY59106.1"/>
    </source>
</evidence>
<dbReference type="InterPro" id="IPR039426">
    <property type="entry name" value="TonB-dep_rcpt-like"/>
</dbReference>
<evidence type="ECO:0000256" key="7">
    <source>
        <dbReference type="ARBA" id="ARBA00023136"/>
    </source>
</evidence>
<keyword evidence="9 10" id="KW-0998">Cell outer membrane</keyword>
<gene>
    <name evidence="16" type="primary">btuB</name>
    <name evidence="16" type="ORF">GKIL_2860</name>
</gene>
<feature type="domain" description="TonB-dependent receptor-like beta-barrel" evidence="14">
    <location>
        <begin position="494"/>
        <end position="915"/>
    </location>
</feature>
<evidence type="ECO:0000313" key="17">
    <source>
        <dbReference type="Proteomes" id="UP000017396"/>
    </source>
</evidence>
<feature type="chain" id="PRO_5004664016" evidence="13">
    <location>
        <begin position="39"/>
        <end position="962"/>
    </location>
</feature>
<evidence type="ECO:0000256" key="1">
    <source>
        <dbReference type="ARBA" id="ARBA00004571"/>
    </source>
</evidence>
<evidence type="ECO:0000256" key="3">
    <source>
        <dbReference type="ARBA" id="ARBA00022452"/>
    </source>
</evidence>
<dbReference type="PANTHER" id="PTHR30069:SF29">
    <property type="entry name" value="HEMOGLOBIN AND HEMOGLOBIN-HAPTOGLOBIN-BINDING PROTEIN 1-RELATED"/>
    <property type="match status" value="1"/>
</dbReference>
<feature type="signal peptide" evidence="13">
    <location>
        <begin position="1"/>
        <end position="38"/>
    </location>
</feature>
<evidence type="ECO:0000256" key="6">
    <source>
        <dbReference type="ARBA" id="ARBA00023077"/>
    </source>
</evidence>
<dbReference type="EMBL" id="CP003587">
    <property type="protein sequence ID" value="AGY59106.1"/>
    <property type="molecule type" value="Genomic_DNA"/>
</dbReference>
<keyword evidence="6 11" id="KW-0798">TonB box</keyword>
<dbReference type="eggNOG" id="COG4206">
    <property type="taxonomic scope" value="Bacteria"/>
</dbReference>
<keyword evidence="8 16" id="KW-0675">Receptor</keyword>
<dbReference type="AlphaFoldDB" id="U5QJK4"/>
<keyword evidence="17" id="KW-1185">Reference proteome</keyword>
<dbReference type="InterPro" id="IPR036942">
    <property type="entry name" value="Beta-barrel_TonB_sf"/>
</dbReference>
<dbReference type="InterPro" id="IPR012910">
    <property type="entry name" value="Plug_dom"/>
</dbReference>
<evidence type="ECO:0000256" key="9">
    <source>
        <dbReference type="ARBA" id="ARBA00023237"/>
    </source>
</evidence>
<sequence>MYQLSQKNSAVDLRKLRRYTPLVCLAWLTSLAALPVQAEQPPVVARATVNDTTVSKVKDLAHTASVNAKDLVQQQEEQALFALAPEPVQAQLLDPASTPLELAQQAKPSQAPAAGSTDGTDETDLLEDVTVTGTRTRRPELETPTTVYTVDRKDIEATGASTVNDVLKLIPNVTALDSLGGVNSETSTYIRGLDTRRILFLIDGAPIIRAADNRAADIGRTPVVNVERIEVITGGATLKYSSDAIAGVINVITQVPSGPPKVRVNTTNGSFGYSQYRIDLSGSNGIGKDQEGFFGYNLGYERRSALNNFSGNYYQDPVGAGIQVANSISFLDPDGFAKIFPEFDPKKGAQIGSLQLFQNPVKIPSVTSGAYTFNDFYYSKFVYKPAVDHTITFNFTQLNSHLGDQFALPNAANKCYIVPPPQVLGGNLYRILPIATNPFRNLVQKLNDSGSGDQALYNLQQLAAQGDQNAQQIVKGYALCTYLPQYTAPVYNASFGGFVTPASQYSTFGGLGDQREDDTSARFAWDWKINKTDTLSAQFSYYGSFFDYPSALGTQFVSSRSMDGQLRYTAQPLDDFSLNMGAEFTTLRYNAVPELGAGPDGVPRNVPGNSVGFILYFPYDREINRWSVFFTGELKSPDKAFTLDFGARMTNDNYFGTYTTPGVAMRYNFSGSSEPEPVSLRANWTASVKTPGLAQLFGYGASNTSLPQDYYAPNPYLKPELGTVYDIGLDIKLSPTSLLRATYYRVDIKNYLLDNVFVNLDNIPGAPNDVVAPFITINTQAYRSSGWEFAFDWQIIPELGFKLASAITDAQPVGDQLSDTYTDPTTGKVRPVPDAGVQSGYYYGYNALDVPFNSTTVSLRYGTPSGFNVALTGQLIGRRPRLYGNNYYPDYAKWDLTFKAPISRNVALTGGVFNIFNDQSPLADSSFKLGTLLSPPTSFRIGVEATFDVASSFGKEGSSEGK</sequence>
<name>U5QJK4_GLOK1</name>
<dbReference type="Pfam" id="PF07715">
    <property type="entry name" value="Plug"/>
    <property type="match status" value="1"/>
</dbReference>
<evidence type="ECO:0000256" key="2">
    <source>
        <dbReference type="ARBA" id="ARBA00022448"/>
    </source>
</evidence>
<dbReference type="InterPro" id="IPR037066">
    <property type="entry name" value="Plug_dom_sf"/>
</dbReference>
<dbReference type="Gene3D" id="2.40.170.20">
    <property type="entry name" value="TonB-dependent receptor, beta-barrel domain"/>
    <property type="match status" value="1"/>
</dbReference>
<comment type="subcellular location">
    <subcellularLocation>
        <location evidence="1 10">Cell outer membrane</location>
        <topology evidence="1 10">Multi-pass membrane protein</topology>
    </subcellularLocation>
</comment>
<feature type="compositionally biased region" description="Low complexity" evidence="12">
    <location>
        <begin position="103"/>
        <end position="118"/>
    </location>
</feature>
<dbReference type="Gene3D" id="2.170.130.10">
    <property type="entry name" value="TonB-dependent receptor, plug domain"/>
    <property type="match status" value="1"/>
</dbReference>
<reference evidence="16 17" key="1">
    <citation type="journal article" date="2013" name="PLoS ONE">
        <title>Cultivation and Complete Genome Sequencing of Gloeobacter kilaueensis sp. nov., from a Lava Cave in Kilauea Caldera, Hawai'i.</title>
        <authorList>
            <person name="Saw J.H."/>
            <person name="Schatz M."/>
            <person name="Brown M.V."/>
            <person name="Kunkel D.D."/>
            <person name="Foster J.S."/>
            <person name="Shick H."/>
            <person name="Christensen S."/>
            <person name="Hou S."/>
            <person name="Wan X."/>
            <person name="Donachie S.P."/>
        </authorList>
    </citation>
    <scope>NUCLEOTIDE SEQUENCE [LARGE SCALE GENOMIC DNA]</scope>
    <source>
        <strain evidence="17">JS</strain>
    </source>
</reference>
<dbReference type="GO" id="GO:0015344">
    <property type="term" value="F:siderophore uptake transmembrane transporter activity"/>
    <property type="evidence" value="ECO:0007669"/>
    <property type="project" value="TreeGrafter"/>
</dbReference>
<evidence type="ECO:0000256" key="13">
    <source>
        <dbReference type="SAM" id="SignalP"/>
    </source>
</evidence>
<keyword evidence="2 10" id="KW-0813">Transport</keyword>
<dbReference type="PANTHER" id="PTHR30069">
    <property type="entry name" value="TONB-DEPENDENT OUTER MEMBRANE RECEPTOR"/>
    <property type="match status" value="1"/>
</dbReference>
<dbReference type="Proteomes" id="UP000017396">
    <property type="component" value="Chromosome"/>
</dbReference>
<evidence type="ECO:0000256" key="4">
    <source>
        <dbReference type="ARBA" id="ARBA00022692"/>
    </source>
</evidence>
<organism evidence="16 17">
    <name type="scientific">Gloeobacter kilaueensis (strain ATCC BAA-2537 / CCAP 1431/1 / ULC 316 / JS1)</name>
    <dbReference type="NCBI Taxonomy" id="1183438"/>
    <lineage>
        <taxon>Bacteria</taxon>
        <taxon>Bacillati</taxon>
        <taxon>Cyanobacteriota</taxon>
        <taxon>Cyanophyceae</taxon>
        <taxon>Gloeobacterales</taxon>
        <taxon>Gloeobacteraceae</taxon>
        <taxon>Gloeobacter</taxon>
    </lineage>
</organism>
<dbReference type="InterPro" id="IPR000531">
    <property type="entry name" value="Beta-barrel_TonB"/>
</dbReference>
<proteinExistence type="inferred from homology"/>
<accession>U5QJK4</accession>
<comment type="similarity">
    <text evidence="10 11">Belongs to the TonB-dependent receptor family.</text>
</comment>
<keyword evidence="7 10" id="KW-0472">Membrane</keyword>
<keyword evidence="3 10" id="KW-1134">Transmembrane beta strand</keyword>
<dbReference type="HOGENOM" id="CLU_008287_7_0_3"/>
<dbReference type="PROSITE" id="PS52016">
    <property type="entry name" value="TONB_DEPENDENT_REC_3"/>
    <property type="match status" value="1"/>
</dbReference>
<dbReference type="Pfam" id="PF00593">
    <property type="entry name" value="TonB_dep_Rec_b-barrel"/>
    <property type="match status" value="1"/>
</dbReference>
<dbReference type="GO" id="GO:0044718">
    <property type="term" value="P:siderophore transmembrane transport"/>
    <property type="evidence" value="ECO:0007669"/>
    <property type="project" value="TreeGrafter"/>
</dbReference>
<keyword evidence="5 13" id="KW-0732">Signal</keyword>
<evidence type="ECO:0000256" key="8">
    <source>
        <dbReference type="ARBA" id="ARBA00023170"/>
    </source>
</evidence>
<dbReference type="SUPFAM" id="SSF56935">
    <property type="entry name" value="Porins"/>
    <property type="match status" value="1"/>
</dbReference>
<evidence type="ECO:0000259" key="14">
    <source>
        <dbReference type="Pfam" id="PF00593"/>
    </source>
</evidence>
<feature type="domain" description="TonB-dependent receptor plug" evidence="15">
    <location>
        <begin position="141"/>
        <end position="248"/>
    </location>
</feature>
<evidence type="ECO:0000256" key="11">
    <source>
        <dbReference type="RuleBase" id="RU003357"/>
    </source>
</evidence>
<evidence type="ECO:0000256" key="12">
    <source>
        <dbReference type="SAM" id="MobiDB-lite"/>
    </source>
</evidence>
<dbReference type="KEGG" id="glj:GKIL_2860"/>